<organism evidence="8 9">
    <name type="scientific">Allobranchiibius huperziae</name>
    <dbReference type="NCBI Taxonomy" id="1874116"/>
    <lineage>
        <taxon>Bacteria</taxon>
        <taxon>Bacillati</taxon>
        <taxon>Actinomycetota</taxon>
        <taxon>Actinomycetes</taxon>
        <taxon>Micrococcales</taxon>
        <taxon>Dermacoccaceae</taxon>
        <taxon>Allobranchiibius</taxon>
    </lineage>
</organism>
<dbReference type="Gene3D" id="2.40.50.140">
    <property type="entry name" value="Nucleic acid-binding proteins"/>
    <property type="match status" value="1"/>
</dbReference>
<dbReference type="PANTHER" id="PTHR33507">
    <property type="entry name" value="INNER MEMBRANE PROTEIN YBBJ"/>
    <property type="match status" value="1"/>
</dbReference>
<evidence type="ECO:0000256" key="5">
    <source>
        <dbReference type="SAM" id="Phobius"/>
    </source>
</evidence>
<dbReference type="InterPro" id="IPR012340">
    <property type="entry name" value="NA-bd_OB-fold"/>
</dbReference>
<dbReference type="GO" id="GO:0008233">
    <property type="term" value="F:peptidase activity"/>
    <property type="evidence" value="ECO:0007669"/>
    <property type="project" value="UniProtKB-KW"/>
</dbReference>
<keyword evidence="2 5" id="KW-0812">Transmembrane</keyword>
<dbReference type="InterPro" id="IPR002810">
    <property type="entry name" value="NfeD-like_C"/>
</dbReference>
<keyword evidence="8" id="KW-0645">Protease</keyword>
<dbReference type="RefSeq" id="WP_179480660.1">
    <property type="nucleotide sequence ID" value="NZ_JACCFW010000001.1"/>
</dbReference>
<dbReference type="SUPFAM" id="SSF141322">
    <property type="entry name" value="NfeD domain-like"/>
    <property type="match status" value="1"/>
</dbReference>
<dbReference type="Pfam" id="PF01957">
    <property type="entry name" value="NfeD"/>
    <property type="match status" value="1"/>
</dbReference>
<keyword evidence="9" id="KW-1185">Reference proteome</keyword>
<reference evidence="8 9" key="1">
    <citation type="submission" date="2020-07" db="EMBL/GenBank/DDBJ databases">
        <title>Sequencing the genomes of 1000 actinobacteria strains.</title>
        <authorList>
            <person name="Klenk H.-P."/>
        </authorList>
    </citation>
    <scope>NUCLEOTIDE SEQUENCE [LARGE SCALE GENOMIC DNA]</scope>
    <source>
        <strain evidence="8 9">DSM 29531</strain>
    </source>
</reference>
<dbReference type="PANTHER" id="PTHR33507:SF4">
    <property type="entry name" value="NODULATION COMPETITIVENESS PROTEIN NFED"/>
    <property type="match status" value="1"/>
</dbReference>
<dbReference type="AlphaFoldDB" id="A0A853DHW7"/>
<dbReference type="Proteomes" id="UP000571817">
    <property type="component" value="Unassembled WGS sequence"/>
</dbReference>
<keyword evidence="3 5" id="KW-1133">Transmembrane helix</keyword>
<evidence type="ECO:0000259" key="7">
    <source>
        <dbReference type="Pfam" id="PF24961"/>
    </source>
</evidence>
<dbReference type="InterPro" id="IPR052165">
    <property type="entry name" value="Membrane_assoc_protease"/>
</dbReference>
<feature type="domain" description="NfeD integral membrane" evidence="7">
    <location>
        <begin position="3"/>
        <end position="70"/>
    </location>
</feature>
<comment type="subcellular location">
    <subcellularLocation>
        <location evidence="1">Membrane</location>
        <topology evidence="1">Multi-pass membrane protein</topology>
    </subcellularLocation>
</comment>
<evidence type="ECO:0000313" key="8">
    <source>
        <dbReference type="EMBL" id="NYJ74634.1"/>
    </source>
</evidence>
<feature type="transmembrane region" description="Helical" evidence="5">
    <location>
        <begin position="51"/>
        <end position="72"/>
    </location>
</feature>
<evidence type="ECO:0000259" key="6">
    <source>
        <dbReference type="Pfam" id="PF01957"/>
    </source>
</evidence>
<feature type="domain" description="NfeD-like C-terminal" evidence="6">
    <location>
        <begin position="89"/>
        <end position="148"/>
    </location>
</feature>
<evidence type="ECO:0000313" key="9">
    <source>
        <dbReference type="Proteomes" id="UP000571817"/>
    </source>
</evidence>
<dbReference type="GO" id="GO:0016020">
    <property type="term" value="C:membrane"/>
    <property type="evidence" value="ECO:0007669"/>
    <property type="project" value="UniProtKB-SubCell"/>
</dbReference>
<protein>
    <submittedName>
        <fullName evidence="8">Membrane-bound serine protease (ClpP class)</fullName>
    </submittedName>
</protein>
<accession>A0A853DHW7</accession>
<dbReference type="Pfam" id="PF24961">
    <property type="entry name" value="NfeD_membrane"/>
    <property type="match status" value="1"/>
</dbReference>
<dbReference type="InterPro" id="IPR056739">
    <property type="entry name" value="NfeD_membrane"/>
</dbReference>
<evidence type="ECO:0000256" key="1">
    <source>
        <dbReference type="ARBA" id="ARBA00004141"/>
    </source>
</evidence>
<evidence type="ECO:0000256" key="4">
    <source>
        <dbReference type="ARBA" id="ARBA00023136"/>
    </source>
</evidence>
<sequence>MAAIGVLVALCGLGLLVLEAHVPGFGIFGSAGVLALAGGVGLIVDAAGAPLAVALPVALILAVIGAVLLFVVGQKVLLSHRLEPQSGPERLPGVAGVVQTWAGDEGQVAADGSLWSARTSFGWQDPAPTAGETIVIERLDGLTLMIRRPHSWEKDPVWKPSELSL</sequence>
<evidence type="ECO:0000256" key="3">
    <source>
        <dbReference type="ARBA" id="ARBA00022989"/>
    </source>
</evidence>
<name>A0A853DHW7_9MICO</name>
<gene>
    <name evidence="8" type="ORF">HNR15_001597</name>
</gene>
<dbReference type="GO" id="GO:0006508">
    <property type="term" value="P:proteolysis"/>
    <property type="evidence" value="ECO:0007669"/>
    <property type="project" value="UniProtKB-KW"/>
</dbReference>
<keyword evidence="4 5" id="KW-0472">Membrane</keyword>
<proteinExistence type="predicted"/>
<dbReference type="EMBL" id="JACCFW010000001">
    <property type="protein sequence ID" value="NYJ74634.1"/>
    <property type="molecule type" value="Genomic_DNA"/>
</dbReference>
<evidence type="ECO:0000256" key="2">
    <source>
        <dbReference type="ARBA" id="ARBA00022692"/>
    </source>
</evidence>
<keyword evidence="8" id="KW-0378">Hydrolase</keyword>
<comment type="caution">
    <text evidence="8">The sequence shown here is derived from an EMBL/GenBank/DDBJ whole genome shotgun (WGS) entry which is preliminary data.</text>
</comment>